<evidence type="ECO:0000313" key="3">
    <source>
        <dbReference type="Proteomes" id="UP000315115"/>
    </source>
</evidence>
<reference evidence="3" key="1">
    <citation type="submission" date="2019-07" db="EMBL/GenBank/DDBJ databases">
        <title>Complete Genome Sequences of Vibrion rotiferianus strain AM7.</title>
        <authorList>
            <person name="Miyazaki K."/>
            <person name="Wiseschart A."/>
            <person name="Pootanakit K."/>
            <person name="Ishimori K."/>
            <person name="Kitahara K."/>
        </authorList>
    </citation>
    <scope>NUCLEOTIDE SEQUENCE [LARGE SCALE GENOMIC DNA]</scope>
    <source>
        <strain evidence="3">AM7</strain>
    </source>
</reference>
<dbReference type="AlphaFoldDB" id="A0A510IE78"/>
<sequence length="265" mass="30832">MANLTSAQAIYLHLCKLMKQSVVTDDDQIVYDAFTKQDIKHACQAIRHVQSGDIEFQHLTLRFGHSGEQSVYHFDLSETMILCLDLYSIYLAIRQTQFQMETFHPDLISNVVVPIRMSALLWANGNRYLNRVIEHHGKAFKHIIPSIQFDEPSCSTQESSELVEKLREHAFSLWFEVSTADLDLDMVHSFKPDMIKLVVNLEDKEHREAFLPVARFLRKYRYKWIASRVANQSELNRYRLLGASYYFGYFSDLPTSISFKAPTLE</sequence>
<dbReference type="InterPro" id="IPR035919">
    <property type="entry name" value="EAL_sf"/>
</dbReference>
<dbReference type="Gene3D" id="3.20.20.450">
    <property type="entry name" value="EAL domain"/>
    <property type="match status" value="1"/>
</dbReference>
<dbReference type="EMBL" id="AP019799">
    <property type="protein sequence ID" value="BBL91741.1"/>
    <property type="molecule type" value="Genomic_DNA"/>
</dbReference>
<dbReference type="SUPFAM" id="SSF141868">
    <property type="entry name" value="EAL domain-like"/>
    <property type="match status" value="1"/>
</dbReference>
<dbReference type="KEGG" id="vro:BSZ04_02710"/>
<organism evidence="2 3">
    <name type="scientific">Vibrio rotiferianus</name>
    <dbReference type="NCBI Taxonomy" id="190895"/>
    <lineage>
        <taxon>Bacteria</taxon>
        <taxon>Pseudomonadati</taxon>
        <taxon>Pseudomonadota</taxon>
        <taxon>Gammaproteobacteria</taxon>
        <taxon>Vibrionales</taxon>
        <taxon>Vibrionaceae</taxon>
        <taxon>Vibrio</taxon>
    </lineage>
</organism>
<proteinExistence type="predicted"/>
<dbReference type="RefSeq" id="WP_088879438.1">
    <property type="nucleotide sequence ID" value="NZ_AP019799.1"/>
</dbReference>
<dbReference type="Proteomes" id="UP000315115">
    <property type="component" value="Chromosome 2"/>
</dbReference>
<evidence type="ECO:0000313" key="2">
    <source>
        <dbReference type="EMBL" id="BBL91741.1"/>
    </source>
</evidence>
<evidence type="ECO:0000259" key="1">
    <source>
        <dbReference type="Pfam" id="PF00563"/>
    </source>
</evidence>
<protein>
    <submittedName>
        <fullName evidence="2">Diguanylate phosphodiesterase</fullName>
    </submittedName>
</protein>
<dbReference type="Pfam" id="PF00563">
    <property type="entry name" value="EAL"/>
    <property type="match status" value="1"/>
</dbReference>
<feature type="domain" description="EAL" evidence="1">
    <location>
        <begin position="30"/>
        <end position="250"/>
    </location>
</feature>
<name>A0A510IE78_9VIBR</name>
<dbReference type="InterPro" id="IPR001633">
    <property type="entry name" value="EAL_dom"/>
</dbReference>
<dbReference type="GeneID" id="47654181"/>
<accession>A0A510IE78</accession>
<gene>
    <name evidence="2" type="ORF">VroAM7_43940</name>
</gene>